<dbReference type="Gene3D" id="3.30.428.10">
    <property type="entry name" value="HIT-like"/>
    <property type="match status" value="1"/>
</dbReference>
<comment type="caution">
    <text evidence="1">The sequence shown here is derived from an EMBL/GenBank/DDBJ whole genome shotgun (WGS) entry which is preliminary data.</text>
</comment>
<dbReference type="InterPro" id="IPR036265">
    <property type="entry name" value="HIT-like_sf"/>
</dbReference>
<reference evidence="2" key="1">
    <citation type="journal article" date="2019" name="Int. J. Syst. Evol. Microbiol.">
        <title>The Global Catalogue of Microorganisms (GCM) 10K type strain sequencing project: providing services to taxonomists for standard genome sequencing and annotation.</title>
        <authorList>
            <consortium name="The Broad Institute Genomics Platform"/>
            <consortium name="The Broad Institute Genome Sequencing Center for Infectious Disease"/>
            <person name="Wu L."/>
            <person name="Ma J."/>
        </authorList>
    </citation>
    <scope>NUCLEOTIDE SEQUENCE [LARGE SCALE GENOMIC DNA]</scope>
    <source>
        <strain evidence="2">CGMCC 1.12404</strain>
    </source>
</reference>
<accession>A0ABQ1FXP9</accession>
<organism evidence="1 2">
    <name type="scientific">Kroppenstedtia guangzhouensis</name>
    <dbReference type="NCBI Taxonomy" id="1274356"/>
    <lineage>
        <taxon>Bacteria</taxon>
        <taxon>Bacillati</taxon>
        <taxon>Bacillota</taxon>
        <taxon>Bacilli</taxon>
        <taxon>Bacillales</taxon>
        <taxon>Thermoactinomycetaceae</taxon>
        <taxon>Kroppenstedtia</taxon>
    </lineage>
</organism>
<sequence length="103" mass="11324">MGHFLIEPKRHIEGLGELTDIEAAETGRMTTRLSHALKESEGVDLICPSSWATTFPPSYPCDPPLPRCSSGILGGRVNEWPDAPRGGKEAIEALCERVRRKLI</sequence>
<name>A0ABQ1FXP9_9BACL</name>
<keyword evidence="2" id="KW-1185">Reference proteome</keyword>
<dbReference type="EMBL" id="BMEX01000001">
    <property type="protein sequence ID" value="GGA33465.1"/>
    <property type="molecule type" value="Genomic_DNA"/>
</dbReference>
<dbReference type="Proteomes" id="UP000617979">
    <property type="component" value="Unassembled WGS sequence"/>
</dbReference>
<evidence type="ECO:0000313" key="1">
    <source>
        <dbReference type="EMBL" id="GGA33465.1"/>
    </source>
</evidence>
<protein>
    <submittedName>
        <fullName evidence="1">Uncharacterized protein</fullName>
    </submittedName>
</protein>
<proteinExistence type="predicted"/>
<evidence type="ECO:0000313" key="2">
    <source>
        <dbReference type="Proteomes" id="UP000617979"/>
    </source>
</evidence>
<dbReference type="SUPFAM" id="SSF54197">
    <property type="entry name" value="HIT-like"/>
    <property type="match status" value="1"/>
</dbReference>
<gene>
    <name evidence="1" type="ORF">GCM10007416_02730</name>
</gene>